<keyword evidence="6 11" id="KW-1133">Transmembrane helix</keyword>
<dbReference type="FunCoup" id="A0A158NMA7">
    <property type="interactions" value="258"/>
</dbReference>
<keyword evidence="8 9" id="KW-0012">Acyltransferase</keyword>
<feature type="transmembrane region" description="Helical" evidence="11">
    <location>
        <begin position="65"/>
        <end position="87"/>
    </location>
</feature>
<feature type="transmembrane region" description="Helical" evidence="11">
    <location>
        <begin position="108"/>
        <end position="130"/>
    </location>
</feature>
<evidence type="ECO:0000256" key="8">
    <source>
        <dbReference type="ARBA" id="ARBA00023315"/>
    </source>
</evidence>
<evidence type="ECO:0000256" key="6">
    <source>
        <dbReference type="ARBA" id="ARBA00022989"/>
    </source>
</evidence>
<feature type="transmembrane region" description="Helical" evidence="11">
    <location>
        <begin position="373"/>
        <end position="392"/>
    </location>
</feature>
<feature type="transmembrane region" description="Helical" evidence="11">
    <location>
        <begin position="150"/>
        <end position="183"/>
    </location>
</feature>
<keyword evidence="7 9" id="KW-0472">Membrane</keyword>
<evidence type="ECO:0000256" key="3">
    <source>
        <dbReference type="ARBA" id="ARBA00022679"/>
    </source>
</evidence>
<dbReference type="OrthoDB" id="10039049at2759"/>
<comment type="subcellular location">
    <subcellularLocation>
        <location evidence="1 9">Endoplasmic reticulum membrane</location>
        <topology evidence="1 9">Multi-pass membrane protein</topology>
    </subcellularLocation>
</comment>
<keyword evidence="3 9" id="KW-0808">Transferase</keyword>
<dbReference type="EMBL" id="ADTU01020287">
    <property type="status" value="NOT_ANNOTATED_CDS"/>
    <property type="molecule type" value="Genomic_DNA"/>
</dbReference>
<dbReference type="STRING" id="12957.A0A158NMA7"/>
<evidence type="ECO:0000256" key="5">
    <source>
        <dbReference type="ARBA" id="ARBA00022824"/>
    </source>
</evidence>
<dbReference type="KEGG" id="acep:105621834"/>
<dbReference type="AlphaFoldDB" id="A0A158NMA7"/>
<feature type="transmembrane region" description="Helical" evidence="11">
    <location>
        <begin position="246"/>
        <end position="266"/>
    </location>
</feature>
<evidence type="ECO:0000313" key="12">
    <source>
        <dbReference type="EnsemblMetazoa" id="XP_012058665.1"/>
    </source>
</evidence>
<dbReference type="GO" id="GO:0008203">
    <property type="term" value="P:cholesterol metabolic process"/>
    <property type="evidence" value="ECO:0007669"/>
    <property type="project" value="TreeGrafter"/>
</dbReference>
<evidence type="ECO:0000256" key="7">
    <source>
        <dbReference type="ARBA" id="ARBA00023136"/>
    </source>
</evidence>
<dbReference type="eggNOG" id="KOG0380">
    <property type="taxonomic scope" value="Eukaryota"/>
</dbReference>
<sequence>MMSDVLEKIAVSLAKNRKFLYKTDKHHDNGHDKRESNKSGALMNKEFLERNSLLTDLFNISHIRAVYNLFMVTFILLFLNTIACDIMESGRIRVGTNTIRIGFAKFPTCIYIWSFMQVSTFGLYAAFTLWTYRRQQFLPKSFLQKLWDYSWLSIFILYQILFIIFPIKAMLGANLPICCRLIVLMEQIRMVMKSHAFVRSVAPRFLSYKSHSEISPSNEPKFSHYLYFLFAPTLVYRDKYLRTERVRWMVVIRNLVEFGLTIFYLTFIWESLVSPVYCIFGTQYLDQMWFVKNIIKTNISGILYLVTINYLLFHTWMNAWAEMLQFADRQFYKDWWNSTTYHMFFRTWNVIVHDWLYTYIYRDMYEIVVPYNRMLSATTVFFISAIVHEYIVTFALDFFYPVMFTLFITFGFPMFLIRKTVTSNLFMWSTLSLGSGLIFSLQTIEFYARQNCSPHPNYYVDLFIPRSWNCQEQLIS</sequence>
<name>A0A158NMA7_ATTCE</name>
<dbReference type="PANTHER" id="PTHR10408:SF8">
    <property type="entry name" value="O-ACYLTRANSFERASE"/>
    <property type="match status" value="1"/>
</dbReference>
<dbReference type="Proteomes" id="UP000005205">
    <property type="component" value="Unassembled WGS sequence"/>
</dbReference>
<evidence type="ECO:0000256" key="4">
    <source>
        <dbReference type="ARBA" id="ARBA00022692"/>
    </source>
</evidence>
<dbReference type="EMBL" id="ADTU01020286">
    <property type="status" value="NOT_ANNOTATED_CDS"/>
    <property type="molecule type" value="Genomic_DNA"/>
</dbReference>
<accession>A0A158NMA7</accession>
<feature type="transmembrane region" description="Helical" evidence="11">
    <location>
        <begin position="398"/>
        <end position="418"/>
    </location>
</feature>
<evidence type="ECO:0000313" key="13">
    <source>
        <dbReference type="Proteomes" id="UP000005205"/>
    </source>
</evidence>
<feature type="transmembrane region" description="Helical" evidence="11">
    <location>
        <begin position="425"/>
        <end position="444"/>
    </location>
</feature>
<keyword evidence="4 11" id="KW-0812">Transmembrane</keyword>
<protein>
    <recommendedName>
        <fullName evidence="9">O-acyltransferase</fullName>
    </recommendedName>
</protein>
<comment type="similarity">
    <text evidence="2 9">Belongs to the membrane-bound acyltransferase family. Sterol o-acyltransferase subfamily.</text>
</comment>
<evidence type="ECO:0000256" key="1">
    <source>
        <dbReference type="ARBA" id="ARBA00004477"/>
    </source>
</evidence>
<dbReference type="PANTHER" id="PTHR10408">
    <property type="entry name" value="STEROL O-ACYLTRANSFERASE"/>
    <property type="match status" value="1"/>
</dbReference>
<dbReference type="PIRSF" id="PIRSF000439">
    <property type="entry name" value="Oat_ACAT_DAG_ARE"/>
    <property type="match status" value="1"/>
</dbReference>
<dbReference type="GO" id="GO:0005789">
    <property type="term" value="C:endoplasmic reticulum membrane"/>
    <property type="evidence" value="ECO:0007669"/>
    <property type="project" value="UniProtKB-SubCell"/>
</dbReference>
<dbReference type="InParanoid" id="A0A158NMA7"/>
<dbReference type="Pfam" id="PF03062">
    <property type="entry name" value="MBOAT"/>
    <property type="match status" value="1"/>
</dbReference>
<dbReference type="InterPro" id="IPR004299">
    <property type="entry name" value="MBOAT_fam"/>
</dbReference>
<evidence type="ECO:0000256" key="10">
    <source>
        <dbReference type="PIRSR" id="PIRSR000439-1"/>
    </source>
</evidence>
<feature type="transmembrane region" description="Helical" evidence="11">
    <location>
        <begin position="302"/>
        <end position="321"/>
    </location>
</feature>
<reference evidence="13" key="1">
    <citation type="journal article" date="2011" name="PLoS Genet.">
        <title>The genome sequence of the leaf-cutter ant Atta cephalotes reveals insights into its obligate symbiotic lifestyle.</title>
        <authorList>
            <person name="Suen G."/>
            <person name="Teiling C."/>
            <person name="Li L."/>
            <person name="Holt C."/>
            <person name="Abouheif E."/>
            <person name="Bornberg-Bauer E."/>
            <person name="Bouffard P."/>
            <person name="Caldera E.J."/>
            <person name="Cash E."/>
            <person name="Cavanaugh A."/>
            <person name="Denas O."/>
            <person name="Elhaik E."/>
            <person name="Fave M.J."/>
            <person name="Gadau J."/>
            <person name="Gibson J.D."/>
            <person name="Graur D."/>
            <person name="Grubbs K.J."/>
            <person name="Hagen D.E."/>
            <person name="Harkins T.T."/>
            <person name="Helmkampf M."/>
            <person name="Hu H."/>
            <person name="Johnson B.R."/>
            <person name="Kim J."/>
            <person name="Marsh S.E."/>
            <person name="Moeller J.A."/>
            <person name="Munoz-Torres M.C."/>
            <person name="Murphy M.C."/>
            <person name="Naughton M.C."/>
            <person name="Nigam S."/>
            <person name="Overson R."/>
            <person name="Rajakumar R."/>
            <person name="Reese J.T."/>
            <person name="Scott J.J."/>
            <person name="Smith C.R."/>
            <person name="Tao S."/>
            <person name="Tsutsui N.D."/>
            <person name="Viljakainen L."/>
            <person name="Wissler L."/>
            <person name="Yandell M.D."/>
            <person name="Zimmer F."/>
            <person name="Taylor J."/>
            <person name="Slater S.C."/>
            <person name="Clifton S.W."/>
            <person name="Warren W.C."/>
            <person name="Elsik C.G."/>
            <person name="Smith C.D."/>
            <person name="Weinstock G.M."/>
            <person name="Gerardo N.M."/>
            <person name="Currie C.R."/>
        </authorList>
    </citation>
    <scope>NUCLEOTIDE SEQUENCE [LARGE SCALE GENOMIC DNA]</scope>
</reference>
<keyword evidence="5 9" id="KW-0256">Endoplasmic reticulum</keyword>
<dbReference type="GO" id="GO:0008374">
    <property type="term" value="F:O-acyltransferase activity"/>
    <property type="evidence" value="ECO:0007669"/>
    <property type="project" value="InterPro"/>
</dbReference>
<organism evidence="12 13">
    <name type="scientific">Atta cephalotes</name>
    <name type="common">Leafcutter ant</name>
    <dbReference type="NCBI Taxonomy" id="12957"/>
    <lineage>
        <taxon>Eukaryota</taxon>
        <taxon>Metazoa</taxon>
        <taxon>Ecdysozoa</taxon>
        <taxon>Arthropoda</taxon>
        <taxon>Hexapoda</taxon>
        <taxon>Insecta</taxon>
        <taxon>Pterygota</taxon>
        <taxon>Neoptera</taxon>
        <taxon>Endopterygota</taxon>
        <taxon>Hymenoptera</taxon>
        <taxon>Apocrita</taxon>
        <taxon>Aculeata</taxon>
        <taxon>Formicoidea</taxon>
        <taxon>Formicidae</taxon>
        <taxon>Myrmicinae</taxon>
        <taxon>Atta</taxon>
    </lineage>
</organism>
<keyword evidence="13" id="KW-1185">Reference proteome</keyword>
<proteinExistence type="inferred from homology"/>
<evidence type="ECO:0000256" key="2">
    <source>
        <dbReference type="ARBA" id="ARBA00009010"/>
    </source>
</evidence>
<dbReference type="EMBL" id="ADTU01020285">
    <property type="status" value="NOT_ANNOTATED_CDS"/>
    <property type="molecule type" value="Genomic_DNA"/>
</dbReference>
<gene>
    <name evidence="12" type="primary">105621834</name>
</gene>
<reference evidence="12" key="2">
    <citation type="submission" date="2016-04" db="UniProtKB">
        <authorList>
            <consortium name="EnsemblMetazoa"/>
        </authorList>
    </citation>
    <scope>IDENTIFICATION</scope>
</reference>
<feature type="active site" evidence="10">
    <location>
        <position position="388"/>
    </location>
</feature>
<evidence type="ECO:0000256" key="11">
    <source>
        <dbReference type="SAM" id="Phobius"/>
    </source>
</evidence>
<dbReference type="InterPro" id="IPR014371">
    <property type="entry name" value="Oat_ACAT_DAG_ARE"/>
</dbReference>
<dbReference type="EnsemblMetazoa" id="XM_012203275.1">
    <property type="protein sequence ID" value="XP_012058665.1"/>
    <property type="gene ID" value="LOC105621834"/>
</dbReference>
<evidence type="ECO:0000256" key="9">
    <source>
        <dbReference type="PIRNR" id="PIRNR000439"/>
    </source>
</evidence>